<proteinExistence type="predicted"/>
<dbReference type="Proteomes" id="UP001280121">
    <property type="component" value="Unassembled WGS sequence"/>
</dbReference>
<gene>
    <name evidence="1" type="ORF">Ddye_019782</name>
</gene>
<evidence type="ECO:0000313" key="2">
    <source>
        <dbReference type="Proteomes" id="UP001280121"/>
    </source>
</evidence>
<name>A0AAD9TYR1_9ROSI</name>
<evidence type="ECO:0000313" key="1">
    <source>
        <dbReference type="EMBL" id="KAK2644587.1"/>
    </source>
</evidence>
<accession>A0AAD9TYR1</accession>
<organism evidence="1 2">
    <name type="scientific">Dipteronia dyeriana</name>
    <dbReference type="NCBI Taxonomy" id="168575"/>
    <lineage>
        <taxon>Eukaryota</taxon>
        <taxon>Viridiplantae</taxon>
        <taxon>Streptophyta</taxon>
        <taxon>Embryophyta</taxon>
        <taxon>Tracheophyta</taxon>
        <taxon>Spermatophyta</taxon>
        <taxon>Magnoliopsida</taxon>
        <taxon>eudicotyledons</taxon>
        <taxon>Gunneridae</taxon>
        <taxon>Pentapetalae</taxon>
        <taxon>rosids</taxon>
        <taxon>malvids</taxon>
        <taxon>Sapindales</taxon>
        <taxon>Sapindaceae</taxon>
        <taxon>Hippocastanoideae</taxon>
        <taxon>Acereae</taxon>
        <taxon>Dipteronia</taxon>
    </lineage>
</organism>
<protein>
    <recommendedName>
        <fullName evidence="3">Reverse transcriptase domain-containing protein</fullName>
    </recommendedName>
</protein>
<reference evidence="1" key="1">
    <citation type="journal article" date="2023" name="Plant J.">
        <title>Genome sequences and population genomics provide insights into the demographic history, inbreeding, and mutation load of two 'living fossil' tree species of Dipteronia.</title>
        <authorList>
            <person name="Feng Y."/>
            <person name="Comes H.P."/>
            <person name="Chen J."/>
            <person name="Zhu S."/>
            <person name="Lu R."/>
            <person name="Zhang X."/>
            <person name="Li P."/>
            <person name="Qiu J."/>
            <person name="Olsen K.M."/>
            <person name="Qiu Y."/>
        </authorList>
    </citation>
    <scope>NUCLEOTIDE SEQUENCE</scope>
    <source>
        <strain evidence="1">KIB01</strain>
    </source>
</reference>
<dbReference type="AlphaFoldDB" id="A0AAD9TYR1"/>
<dbReference type="PANTHER" id="PTHR19446">
    <property type="entry name" value="REVERSE TRANSCRIPTASES"/>
    <property type="match status" value="1"/>
</dbReference>
<evidence type="ECO:0008006" key="3">
    <source>
        <dbReference type="Google" id="ProtNLM"/>
    </source>
</evidence>
<dbReference type="EMBL" id="JANJYI010000006">
    <property type="protein sequence ID" value="KAK2644587.1"/>
    <property type="molecule type" value="Genomic_DNA"/>
</dbReference>
<sequence>MATGLSFNKLSVMDSAWLEERFNLEEVKEALANCDGNTALGPDGFNLGFVKANWDVIERDFMKFIEEFNRYGAVVKDLNKTFITLIPRCDKLEFMAEEIIHHWRSSKEGGLLVKLDFEKAYDTVDHSFLEELLKQMGFGS</sequence>
<comment type="caution">
    <text evidence="1">The sequence shown here is derived from an EMBL/GenBank/DDBJ whole genome shotgun (WGS) entry which is preliminary data.</text>
</comment>
<keyword evidence="2" id="KW-1185">Reference proteome</keyword>